<dbReference type="InterPro" id="IPR013785">
    <property type="entry name" value="Aldolase_TIM"/>
</dbReference>
<evidence type="ECO:0000256" key="4">
    <source>
        <dbReference type="ARBA" id="ARBA00022723"/>
    </source>
</evidence>
<dbReference type="SFLD" id="SFLDS00029">
    <property type="entry name" value="Radical_SAM"/>
    <property type="match status" value="1"/>
</dbReference>
<evidence type="ECO:0000259" key="7">
    <source>
        <dbReference type="Pfam" id="PF04055"/>
    </source>
</evidence>
<dbReference type="SFLD" id="SFLDG01067">
    <property type="entry name" value="SPASM/twitch_domain_containing"/>
    <property type="match status" value="1"/>
</dbReference>
<name>A0A0F9JFH8_9ZZZZ</name>
<dbReference type="InterPro" id="IPR034391">
    <property type="entry name" value="AdoMet-like_SPASM_containing"/>
</dbReference>
<evidence type="ECO:0000256" key="5">
    <source>
        <dbReference type="ARBA" id="ARBA00023004"/>
    </source>
</evidence>
<accession>A0A0F9JFH8</accession>
<evidence type="ECO:0000256" key="2">
    <source>
        <dbReference type="ARBA" id="ARBA00022485"/>
    </source>
</evidence>
<sequence length="370" mass="43250">MKTNIKRIINKWKALIFEGLPLKVRIYLKYAYFSVKAAPKLIRFSASNFSRIRLLGHKISLEASTICQLKCPICPTGQGLNKNTSIGRGYLKFSNFKKFIFDNPKIKMIELSNWGEIFLNPELKKIIQFAYLRNISLTVRNGANLNTVTEEVLKYLVKYRVKHLNISIDGATNAIYKTYRQGGDLHKVLKNVKIINQYKRKYNTKFPILYWQFIVMGHNEKELTIAKELSQKLGMTFHIKLNRKPSLSPIQDENLVRQQGGLGVAYRDEYIKLYREPYSPSCYKFWTIPQINWDGKLLGCGCNIWCDFGNVFETSLDHCLNSERYIHIKRVLLGEEIVNKKDPCYRCPKYIDVQRIKLKKRNIILNYIAL</sequence>
<dbReference type="SFLD" id="SFLDG01387">
    <property type="entry name" value="BtrN-like_SPASM_domain_contain"/>
    <property type="match status" value="1"/>
</dbReference>
<dbReference type="InterPro" id="IPR007197">
    <property type="entry name" value="rSAM"/>
</dbReference>
<proteinExistence type="predicted"/>
<dbReference type="InterPro" id="IPR023885">
    <property type="entry name" value="4Fe4S-binding_SPASM_dom"/>
</dbReference>
<feature type="domain" description="Radical SAM core" evidence="7">
    <location>
        <begin position="64"/>
        <end position="220"/>
    </location>
</feature>
<comment type="caution">
    <text evidence="9">The sequence shown here is derived from an EMBL/GenBank/DDBJ whole genome shotgun (WGS) entry which is preliminary data.</text>
</comment>
<dbReference type="GO" id="GO:0051536">
    <property type="term" value="F:iron-sulfur cluster binding"/>
    <property type="evidence" value="ECO:0007669"/>
    <property type="project" value="UniProtKB-KW"/>
</dbReference>
<dbReference type="AlphaFoldDB" id="A0A0F9JFH8"/>
<organism evidence="9">
    <name type="scientific">marine sediment metagenome</name>
    <dbReference type="NCBI Taxonomy" id="412755"/>
    <lineage>
        <taxon>unclassified sequences</taxon>
        <taxon>metagenomes</taxon>
        <taxon>ecological metagenomes</taxon>
    </lineage>
</organism>
<evidence type="ECO:0000256" key="6">
    <source>
        <dbReference type="ARBA" id="ARBA00023014"/>
    </source>
</evidence>
<comment type="cofactor">
    <cofactor evidence="1">
        <name>[4Fe-4S] cluster</name>
        <dbReference type="ChEBI" id="CHEBI:49883"/>
    </cofactor>
</comment>
<dbReference type="PANTHER" id="PTHR11228">
    <property type="entry name" value="RADICAL SAM DOMAIN PROTEIN"/>
    <property type="match status" value="1"/>
</dbReference>
<dbReference type="PANTHER" id="PTHR11228:SF7">
    <property type="entry name" value="PQQA PEPTIDE CYCLASE"/>
    <property type="match status" value="1"/>
</dbReference>
<dbReference type="CDD" id="cd01335">
    <property type="entry name" value="Radical_SAM"/>
    <property type="match status" value="1"/>
</dbReference>
<evidence type="ECO:0000259" key="8">
    <source>
        <dbReference type="Pfam" id="PF13186"/>
    </source>
</evidence>
<evidence type="ECO:0000256" key="1">
    <source>
        <dbReference type="ARBA" id="ARBA00001966"/>
    </source>
</evidence>
<feature type="domain" description="4Fe4S-binding SPASM" evidence="8">
    <location>
        <begin position="282"/>
        <end position="348"/>
    </location>
</feature>
<dbReference type="Gene3D" id="3.20.20.70">
    <property type="entry name" value="Aldolase class I"/>
    <property type="match status" value="1"/>
</dbReference>
<keyword evidence="3" id="KW-0949">S-adenosyl-L-methionine</keyword>
<evidence type="ECO:0000313" key="9">
    <source>
        <dbReference type="EMBL" id="KKM68348.1"/>
    </source>
</evidence>
<dbReference type="Pfam" id="PF13186">
    <property type="entry name" value="SPASM"/>
    <property type="match status" value="1"/>
</dbReference>
<dbReference type="SUPFAM" id="SSF102114">
    <property type="entry name" value="Radical SAM enzymes"/>
    <property type="match status" value="1"/>
</dbReference>
<dbReference type="EMBL" id="LAZR01010184">
    <property type="protein sequence ID" value="KKM68348.1"/>
    <property type="molecule type" value="Genomic_DNA"/>
</dbReference>
<reference evidence="9" key="1">
    <citation type="journal article" date="2015" name="Nature">
        <title>Complex archaea that bridge the gap between prokaryotes and eukaryotes.</title>
        <authorList>
            <person name="Spang A."/>
            <person name="Saw J.H."/>
            <person name="Jorgensen S.L."/>
            <person name="Zaremba-Niedzwiedzka K."/>
            <person name="Martijn J."/>
            <person name="Lind A.E."/>
            <person name="van Eijk R."/>
            <person name="Schleper C."/>
            <person name="Guy L."/>
            <person name="Ettema T.J."/>
        </authorList>
    </citation>
    <scope>NUCLEOTIDE SEQUENCE</scope>
</reference>
<evidence type="ECO:0000256" key="3">
    <source>
        <dbReference type="ARBA" id="ARBA00022691"/>
    </source>
</evidence>
<evidence type="ECO:0008006" key="10">
    <source>
        <dbReference type="Google" id="ProtNLM"/>
    </source>
</evidence>
<dbReference type="Pfam" id="PF04055">
    <property type="entry name" value="Radical_SAM"/>
    <property type="match status" value="1"/>
</dbReference>
<keyword evidence="6" id="KW-0411">Iron-sulfur</keyword>
<dbReference type="InterPro" id="IPR050377">
    <property type="entry name" value="Radical_SAM_PqqE_MftC-like"/>
</dbReference>
<dbReference type="GO" id="GO:0046872">
    <property type="term" value="F:metal ion binding"/>
    <property type="evidence" value="ECO:0007669"/>
    <property type="project" value="UniProtKB-KW"/>
</dbReference>
<dbReference type="GO" id="GO:0003824">
    <property type="term" value="F:catalytic activity"/>
    <property type="evidence" value="ECO:0007669"/>
    <property type="project" value="InterPro"/>
</dbReference>
<keyword evidence="5" id="KW-0408">Iron</keyword>
<keyword evidence="4" id="KW-0479">Metal-binding</keyword>
<gene>
    <name evidence="9" type="ORF">LCGC14_1461790</name>
</gene>
<protein>
    <recommendedName>
        <fullName evidence="10">Radical SAM core domain-containing protein</fullName>
    </recommendedName>
</protein>
<dbReference type="CDD" id="cd21109">
    <property type="entry name" value="SPASM"/>
    <property type="match status" value="1"/>
</dbReference>
<dbReference type="InterPro" id="IPR058240">
    <property type="entry name" value="rSAM_sf"/>
</dbReference>
<keyword evidence="2" id="KW-0004">4Fe-4S</keyword>